<dbReference type="Pfam" id="PF05922">
    <property type="entry name" value="Inhibitor_I9"/>
    <property type="match status" value="1"/>
</dbReference>
<proteinExistence type="inferred from homology"/>
<accession>A0AAJ0M2Q4</accession>
<dbReference type="InterPro" id="IPR010259">
    <property type="entry name" value="S8pro/Inhibitor_I9"/>
</dbReference>
<organism evidence="3 4">
    <name type="scientific">Chaetomium strumarium</name>
    <dbReference type="NCBI Taxonomy" id="1170767"/>
    <lineage>
        <taxon>Eukaryota</taxon>
        <taxon>Fungi</taxon>
        <taxon>Dikarya</taxon>
        <taxon>Ascomycota</taxon>
        <taxon>Pezizomycotina</taxon>
        <taxon>Sordariomycetes</taxon>
        <taxon>Sordariomycetidae</taxon>
        <taxon>Sordariales</taxon>
        <taxon>Chaetomiaceae</taxon>
        <taxon>Chaetomium</taxon>
    </lineage>
</organism>
<dbReference type="PANTHER" id="PTHR28288:SF2">
    <property type="entry name" value="PROTEASE B INHIBITOR 2"/>
    <property type="match status" value="1"/>
</dbReference>
<dbReference type="AlphaFoldDB" id="A0AAJ0M2Q4"/>
<evidence type="ECO:0000256" key="1">
    <source>
        <dbReference type="ARBA" id="ARBA00038069"/>
    </source>
</evidence>
<evidence type="ECO:0000313" key="4">
    <source>
        <dbReference type="Proteomes" id="UP001273166"/>
    </source>
</evidence>
<comment type="similarity">
    <text evidence="1">Belongs to the protease inhibitor I9 family.</text>
</comment>
<dbReference type="InterPro" id="IPR052471">
    <property type="entry name" value="PBI_I9"/>
</dbReference>
<comment type="caution">
    <text evidence="3">The sequence shown here is derived from an EMBL/GenBank/DDBJ whole genome shotgun (WGS) entry which is preliminary data.</text>
</comment>
<dbReference type="InterPro" id="IPR037045">
    <property type="entry name" value="S8pro/Inhibitor_I9_sf"/>
</dbReference>
<evidence type="ECO:0000313" key="3">
    <source>
        <dbReference type="EMBL" id="KAK3306559.1"/>
    </source>
</evidence>
<sequence>MPSYIVTCKQDATAEDVERVKQQVRDQGGQIGHEYALIKGFQAIYPEGTVQTLGEHEHVQHVEEDAEVRTQ</sequence>
<dbReference type="PANTHER" id="PTHR28288">
    <property type="entry name" value="PROTEASE B INHIBITOR 2"/>
    <property type="match status" value="1"/>
</dbReference>
<dbReference type="GeneID" id="87887811"/>
<dbReference type="SUPFAM" id="SSF54897">
    <property type="entry name" value="Protease propeptides/inhibitors"/>
    <property type="match status" value="1"/>
</dbReference>
<keyword evidence="4" id="KW-1185">Reference proteome</keyword>
<name>A0AAJ0M2Q4_9PEZI</name>
<gene>
    <name evidence="3" type="ORF">B0T15DRAFT_527562</name>
</gene>
<dbReference type="RefSeq" id="XP_062722339.1">
    <property type="nucleotide sequence ID" value="XM_062868982.1"/>
</dbReference>
<dbReference type="FunFam" id="3.30.70.80:FF:000005">
    <property type="entry name" value="Proteinase inhibitor I2B"/>
    <property type="match status" value="1"/>
</dbReference>
<dbReference type="Proteomes" id="UP001273166">
    <property type="component" value="Unassembled WGS sequence"/>
</dbReference>
<dbReference type="EMBL" id="JAUDZG010000003">
    <property type="protein sequence ID" value="KAK3306559.1"/>
    <property type="molecule type" value="Genomic_DNA"/>
</dbReference>
<dbReference type="GO" id="GO:0004866">
    <property type="term" value="F:endopeptidase inhibitor activity"/>
    <property type="evidence" value="ECO:0007669"/>
    <property type="project" value="UniProtKB-ARBA"/>
</dbReference>
<dbReference type="GO" id="GO:0042144">
    <property type="term" value="P:vacuole fusion, non-autophagic"/>
    <property type="evidence" value="ECO:0007669"/>
    <property type="project" value="TreeGrafter"/>
</dbReference>
<evidence type="ECO:0000259" key="2">
    <source>
        <dbReference type="Pfam" id="PF05922"/>
    </source>
</evidence>
<protein>
    <recommendedName>
        <fullName evidence="2">Inhibitor I9 domain-containing protein</fullName>
    </recommendedName>
</protein>
<reference evidence="3" key="1">
    <citation type="journal article" date="2023" name="Mol. Phylogenet. Evol.">
        <title>Genome-scale phylogeny and comparative genomics of the fungal order Sordariales.</title>
        <authorList>
            <person name="Hensen N."/>
            <person name="Bonometti L."/>
            <person name="Westerberg I."/>
            <person name="Brannstrom I.O."/>
            <person name="Guillou S."/>
            <person name="Cros-Aarteil S."/>
            <person name="Calhoun S."/>
            <person name="Haridas S."/>
            <person name="Kuo A."/>
            <person name="Mondo S."/>
            <person name="Pangilinan J."/>
            <person name="Riley R."/>
            <person name="LaButti K."/>
            <person name="Andreopoulos B."/>
            <person name="Lipzen A."/>
            <person name="Chen C."/>
            <person name="Yan M."/>
            <person name="Daum C."/>
            <person name="Ng V."/>
            <person name="Clum A."/>
            <person name="Steindorff A."/>
            <person name="Ohm R.A."/>
            <person name="Martin F."/>
            <person name="Silar P."/>
            <person name="Natvig D.O."/>
            <person name="Lalanne C."/>
            <person name="Gautier V."/>
            <person name="Ament-Velasquez S.L."/>
            <person name="Kruys A."/>
            <person name="Hutchinson M.I."/>
            <person name="Powell A.J."/>
            <person name="Barry K."/>
            <person name="Miller A.N."/>
            <person name="Grigoriev I.V."/>
            <person name="Debuchy R."/>
            <person name="Gladieux P."/>
            <person name="Hiltunen Thoren M."/>
            <person name="Johannesson H."/>
        </authorList>
    </citation>
    <scope>NUCLEOTIDE SEQUENCE</scope>
    <source>
        <strain evidence="3">CBS 333.67</strain>
    </source>
</reference>
<feature type="domain" description="Inhibitor I9" evidence="2">
    <location>
        <begin position="3"/>
        <end position="71"/>
    </location>
</feature>
<dbReference type="Gene3D" id="3.30.70.80">
    <property type="entry name" value="Peptidase S8 propeptide/proteinase inhibitor I9"/>
    <property type="match status" value="1"/>
</dbReference>
<reference evidence="3" key="2">
    <citation type="submission" date="2023-06" db="EMBL/GenBank/DDBJ databases">
        <authorList>
            <consortium name="Lawrence Berkeley National Laboratory"/>
            <person name="Mondo S.J."/>
            <person name="Hensen N."/>
            <person name="Bonometti L."/>
            <person name="Westerberg I."/>
            <person name="Brannstrom I.O."/>
            <person name="Guillou S."/>
            <person name="Cros-Aarteil S."/>
            <person name="Calhoun S."/>
            <person name="Haridas S."/>
            <person name="Kuo A."/>
            <person name="Pangilinan J."/>
            <person name="Riley R."/>
            <person name="Labutti K."/>
            <person name="Andreopoulos B."/>
            <person name="Lipzen A."/>
            <person name="Chen C."/>
            <person name="Yanf M."/>
            <person name="Daum C."/>
            <person name="Ng V."/>
            <person name="Clum A."/>
            <person name="Steindorff A."/>
            <person name="Ohm R."/>
            <person name="Martin F."/>
            <person name="Silar P."/>
            <person name="Natvig D."/>
            <person name="Lalanne C."/>
            <person name="Gautier V."/>
            <person name="Ament-Velasquez S.L."/>
            <person name="Kruys A."/>
            <person name="Hutchinson M.I."/>
            <person name="Powell A.J."/>
            <person name="Barry K."/>
            <person name="Miller A.N."/>
            <person name="Grigoriev I.V."/>
            <person name="Debuchy R."/>
            <person name="Gladieux P."/>
            <person name="Thoren M.H."/>
            <person name="Johannesson H."/>
        </authorList>
    </citation>
    <scope>NUCLEOTIDE SEQUENCE</scope>
    <source>
        <strain evidence="3">CBS 333.67</strain>
    </source>
</reference>